<dbReference type="Proteomes" id="UP000007305">
    <property type="component" value="Chromosome 2"/>
</dbReference>
<dbReference type="FunFam" id="3.30.70.330:FF:000865">
    <property type="entry name" value="Plastid-specific 30S ribosomal protein 2"/>
    <property type="match status" value="1"/>
</dbReference>
<dbReference type="OrthoDB" id="439808at2759"/>
<dbReference type="InterPro" id="IPR000504">
    <property type="entry name" value="RRM_dom"/>
</dbReference>
<dbReference type="EnsemblPlants" id="Zm00001eb072370_T003">
    <property type="protein sequence ID" value="Zm00001eb072370_P003"/>
    <property type="gene ID" value="Zm00001eb072370"/>
</dbReference>
<feature type="region of interest" description="Disordered" evidence="3">
    <location>
        <begin position="42"/>
        <end position="63"/>
    </location>
</feature>
<dbReference type="GO" id="GO:0003723">
    <property type="term" value="F:RNA binding"/>
    <property type="evidence" value="ECO:0007669"/>
    <property type="project" value="UniProtKB-UniRule"/>
</dbReference>
<dbReference type="SMART" id="SM00360">
    <property type="entry name" value="RRM"/>
    <property type="match status" value="1"/>
</dbReference>
<keyword evidence="7" id="KW-1267">Proteomics identification</keyword>
<dbReference type="EnsemblPlants" id="Zm00001eb072370_T001">
    <property type="protein sequence ID" value="Zm00001eb072370_P001"/>
    <property type="gene ID" value="Zm00001eb072370"/>
</dbReference>
<organism evidence="5 6">
    <name type="scientific">Zea mays</name>
    <name type="common">Maize</name>
    <dbReference type="NCBI Taxonomy" id="4577"/>
    <lineage>
        <taxon>Eukaryota</taxon>
        <taxon>Viridiplantae</taxon>
        <taxon>Streptophyta</taxon>
        <taxon>Embryophyta</taxon>
        <taxon>Tracheophyta</taxon>
        <taxon>Spermatophyta</taxon>
        <taxon>Magnoliopsida</taxon>
        <taxon>Liliopsida</taxon>
        <taxon>Poales</taxon>
        <taxon>Poaceae</taxon>
        <taxon>PACMAD clade</taxon>
        <taxon>Panicoideae</taxon>
        <taxon>Andropogonodae</taxon>
        <taxon>Andropogoneae</taxon>
        <taxon>Tripsacinae</taxon>
        <taxon>Zea</taxon>
    </lineage>
</organism>
<dbReference type="InterPro" id="IPR035979">
    <property type="entry name" value="RBD_domain_sf"/>
</dbReference>
<dbReference type="InterPro" id="IPR050502">
    <property type="entry name" value="Euk_RNA-bind_prot"/>
</dbReference>
<feature type="domain" description="RRM" evidence="4">
    <location>
        <begin position="155"/>
        <end position="191"/>
    </location>
</feature>
<keyword evidence="1 2" id="KW-0694">RNA-binding</keyword>
<feature type="domain" description="RRM" evidence="4">
    <location>
        <begin position="66"/>
        <end position="143"/>
    </location>
</feature>
<evidence type="ECO:0000256" key="3">
    <source>
        <dbReference type="SAM" id="MobiDB-lite"/>
    </source>
</evidence>
<evidence type="ECO:0007829" key="7">
    <source>
        <dbReference type="PeptideAtlas" id="A0A804MB68"/>
    </source>
</evidence>
<reference evidence="5" key="2">
    <citation type="submission" date="2019-07" db="EMBL/GenBank/DDBJ databases">
        <authorList>
            <person name="Seetharam A."/>
            <person name="Woodhouse M."/>
            <person name="Cannon E."/>
        </authorList>
    </citation>
    <scope>NUCLEOTIDE SEQUENCE [LARGE SCALE GENOMIC DNA]</scope>
    <source>
        <strain evidence="5">cv. B73</strain>
    </source>
</reference>
<dbReference type="Gramene" id="Zm00001eb072370_T001">
    <property type="protein sequence ID" value="Zm00001eb072370_P001"/>
    <property type="gene ID" value="Zm00001eb072370"/>
</dbReference>
<evidence type="ECO:0000256" key="2">
    <source>
        <dbReference type="PROSITE-ProRule" id="PRU00176"/>
    </source>
</evidence>
<feature type="compositionally biased region" description="Low complexity" evidence="3">
    <location>
        <begin position="43"/>
        <end position="56"/>
    </location>
</feature>
<dbReference type="PANTHER" id="PTHR48025">
    <property type="entry name" value="OS02G0815200 PROTEIN"/>
    <property type="match status" value="1"/>
</dbReference>
<name>A0A804MB68_MAIZE</name>
<reference evidence="6" key="1">
    <citation type="submission" date="2015-12" db="EMBL/GenBank/DDBJ databases">
        <title>Update maize B73 reference genome by single molecule sequencing technologies.</title>
        <authorList>
            <consortium name="Maize Genome Sequencing Project"/>
            <person name="Ware D."/>
        </authorList>
    </citation>
    <scope>NUCLEOTIDE SEQUENCE [LARGE SCALE GENOMIC DNA]</scope>
    <source>
        <strain evidence="6">cv. B73</strain>
    </source>
</reference>
<evidence type="ECO:0000313" key="5">
    <source>
        <dbReference type="EnsemblPlants" id="Zm00001eb072370_P003"/>
    </source>
</evidence>
<protein>
    <recommendedName>
        <fullName evidence="4">RRM domain-containing protein</fullName>
    </recommendedName>
</protein>
<reference evidence="5" key="3">
    <citation type="submission" date="2021-05" db="UniProtKB">
        <authorList>
            <consortium name="EnsemblPlants"/>
        </authorList>
    </citation>
    <scope>IDENTIFICATION</scope>
    <source>
        <strain evidence="5">cv. B73</strain>
    </source>
</reference>
<gene>
    <name evidence="5" type="primary">LOC100281348</name>
</gene>
<evidence type="ECO:0000256" key="1">
    <source>
        <dbReference type="ARBA" id="ARBA00022884"/>
    </source>
</evidence>
<dbReference type="Gene3D" id="3.30.70.330">
    <property type="match status" value="2"/>
</dbReference>
<dbReference type="AlphaFoldDB" id="A0A804MB68"/>
<dbReference type="InterPro" id="IPR012677">
    <property type="entry name" value="Nucleotide-bd_a/b_plait_sf"/>
</dbReference>
<sequence>MALSLARSPNPAAALPAPRVPHFALPLLTLRCPRRQNQARLRVAASSPPEAQAAPVAEDEQGEKRRKLYVANLPWSFPAPEIEKLFAQHGTVKDVEVIKGKDGRNRGFAFVTMSTAEEAAAAADKLNSHDVMGRTIKVEFSKSFRRPAPPPPPAGYGFVSFGTKEEAEAALTELDGKELLGRPVRLNWRESGDDKVEVAKADSEVEAVNIEGACVDDASTDGGEDKQE</sequence>
<accession>A0A804MB68</accession>
<evidence type="ECO:0000313" key="6">
    <source>
        <dbReference type="Proteomes" id="UP000007305"/>
    </source>
</evidence>
<dbReference type="SUPFAM" id="SSF54928">
    <property type="entry name" value="RNA-binding domain, RBD"/>
    <property type="match status" value="1"/>
</dbReference>
<evidence type="ECO:0000259" key="4">
    <source>
        <dbReference type="PROSITE" id="PS50102"/>
    </source>
</evidence>
<dbReference type="PANTHER" id="PTHR48025:SF6">
    <property type="entry name" value="RRM DOMAIN-CONTAINING PROTEIN"/>
    <property type="match status" value="1"/>
</dbReference>
<dbReference type="PROSITE" id="PS50102">
    <property type="entry name" value="RRM"/>
    <property type="match status" value="2"/>
</dbReference>
<proteinExistence type="evidence at protein level"/>
<keyword evidence="6" id="KW-1185">Reference proteome</keyword>
<dbReference type="Gramene" id="Zm00001eb072370_T003">
    <property type="protein sequence ID" value="Zm00001eb072370_P003"/>
    <property type="gene ID" value="Zm00001eb072370"/>
</dbReference>
<dbReference type="Pfam" id="PF00076">
    <property type="entry name" value="RRM_1"/>
    <property type="match status" value="2"/>
</dbReference>